<gene>
    <name evidence="1" type="ORF">KK1_003087</name>
</gene>
<evidence type="ECO:0008006" key="3">
    <source>
        <dbReference type="Google" id="ProtNLM"/>
    </source>
</evidence>
<reference evidence="1 2" key="1">
    <citation type="journal article" date="2012" name="Nat. Biotechnol.">
        <title>Draft genome sequence of pigeonpea (Cajanus cajan), an orphan legume crop of resource-poor farmers.</title>
        <authorList>
            <person name="Varshney R.K."/>
            <person name="Chen W."/>
            <person name="Li Y."/>
            <person name="Bharti A.K."/>
            <person name="Saxena R.K."/>
            <person name="Schlueter J.A."/>
            <person name="Donoghue M.T."/>
            <person name="Azam S."/>
            <person name="Fan G."/>
            <person name="Whaley A.M."/>
            <person name="Farmer A.D."/>
            <person name="Sheridan J."/>
            <person name="Iwata A."/>
            <person name="Tuteja R."/>
            <person name="Penmetsa R.V."/>
            <person name="Wu W."/>
            <person name="Upadhyaya H.D."/>
            <person name="Yang S.P."/>
            <person name="Shah T."/>
            <person name="Saxena K.B."/>
            <person name="Michael T."/>
            <person name="McCombie W.R."/>
            <person name="Yang B."/>
            <person name="Zhang G."/>
            <person name="Yang H."/>
            <person name="Wang J."/>
            <person name="Spillane C."/>
            <person name="Cook D.R."/>
            <person name="May G.D."/>
            <person name="Xu X."/>
            <person name="Jackson S.A."/>
        </authorList>
    </citation>
    <scope>NUCLEOTIDE SEQUENCE [LARGE SCALE GENOMIC DNA]</scope>
    <source>
        <strain evidence="2">cv. Asha</strain>
    </source>
</reference>
<keyword evidence="2" id="KW-1185">Reference proteome</keyword>
<dbReference type="Proteomes" id="UP000075243">
    <property type="component" value="Chromosome 11"/>
</dbReference>
<dbReference type="Gramene" id="C.cajan_03017.t">
    <property type="protein sequence ID" value="C.cajan_03017.t.cds1"/>
    <property type="gene ID" value="C.cajan_03017"/>
</dbReference>
<proteinExistence type="predicted"/>
<sequence length="56" mass="6495">MGEILVKENLTYEKRPVVVIDYKLNELRGKSTGLVKILWVATTGETTWEIEQLCRE</sequence>
<dbReference type="AlphaFoldDB" id="A0A151SQ19"/>
<evidence type="ECO:0000313" key="2">
    <source>
        <dbReference type="Proteomes" id="UP000075243"/>
    </source>
</evidence>
<name>A0A151SQ19_CAJCA</name>
<accession>A0A151SQ19</accession>
<dbReference type="EMBL" id="CM003613">
    <property type="protein sequence ID" value="KYP56839.1"/>
    <property type="molecule type" value="Genomic_DNA"/>
</dbReference>
<protein>
    <recommendedName>
        <fullName evidence="3">Chromo domain-containing protein</fullName>
    </recommendedName>
</protein>
<evidence type="ECO:0000313" key="1">
    <source>
        <dbReference type="EMBL" id="KYP56839.1"/>
    </source>
</evidence>
<organism evidence="1 2">
    <name type="scientific">Cajanus cajan</name>
    <name type="common">Pigeon pea</name>
    <name type="synonym">Cajanus indicus</name>
    <dbReference type="NCBI Taxonomy" id="3821"/>
    <lineage>
        <taxon>Eukaryota</taxon>
        <taxon>Viridiplantae</taxon>
        <taxon>Streptophyta</taxon>
        <taxon>Embryophyta</taxon>
        <taxon>Tracheophyta</taxon>
        <taxon>Spermatophyta</taxon>
        <taxon>Magnoliopsida</taxon>
        <taxon>eudicotyledons</taxon>
        <taxon>Gunneridae</taxon>
        <taxon>Pentapetalae</taxon>
        <taxon>rosids</taxon>
        <taxon>fabids</taxon>
        <taxon>Fabales</taxon>
        <taxon>Fabaceae</taxon>
        <taxon>Papilionoideae</taxon>
        <taxon>50 kb inversion clade</taxon>
        <taxon>NPAAA clade</taxon>
        <taxon>indigoferoid/millettioid clade</taxon>
        <taxon>Phaseoleae</taxon>
        <taxon>Cajanus</taxon>
    </lineage>
</organism>